<reference evidence="3" key="2">
    <citation type="submission" date="2014-08" db="EMBL/GenBank/DDBJ databases">
        <title>Complete genome of Weissella ceti strain WS74 isolated from diseased rainbow trout in Brazil.</title>
        <authorList>
            <person name="Figueiredo H.C.P."/>
            <person name="Leal C.A.G."/>
            <person name="Pereira F.L."/>
            <person name="Soares S.C."/>
            <person name="Dorella F.A."/>
            <person name="Carvalho A.F."/>
            <person name="Azevedo V.A.C."/>
        </authorList>
    </citation>
    <scope>NUCLEOTIDE SEQUENCE [LARGE SCALE GENOMIC DNA]</scope>
    <source>
        <strain evidence="3">WS74</strain>
    </source>
</reference>
<feature type="transmembrane region" description="Helical" evidence="1">
    <location>
        <begin position="40"/>
        <end position="60"/>
    </location>
</feature>
<dbReference type="EMBL" id="CP009223">
    <property type="protein sequence ID" value="AIM63269.1"/>
    <property type="molecule type" value="Genomic_DNA"/>
</dbReference>
<keyword evidence="1" id="KW-0472">Membrane</keyword>
<keyword evidence="1" id="KW-1133">Transmembrane helix</keyword>
<feature type="transmembrane region" description="Helical" evidence="1">
    <location>
        <begin position="12"/>
        <end position="34"/>
    </location>
</feature>
<feature type="transmembrane region" description="Helical" evidence="1">
    <location>
        <begin position="67"/>
        <end position="87"/>
    </location>
</feature>
<protein>
    <submittedName>
        <fullName evidence="2">Uncharacterized protein</fullName>
    </submittedName>
</protein>
<dbReference type="Proteomes" id="UP000029079">
    <property type="component" value="Chromosome"/>
</dbReference>
<gene>
    <name evidence="2" type="ORF">WS74_1017</name>
</gene>
<organism evidence="2 3">
    <name type="scientific">Weissella ceti</name>
    <dbReference type="NCBI Taxonomy" id="759620"/>
    <lineage>
        <taxon>Bacteria</taxon>
        <taxon>Bacillati</taxon>
        <taxon>Bacillota</taxon>
        <taxon>Bacilli</taxon>
        <taxon>Lactobacillales</taxon>
        <taxon>Lactobacillaceae</taxon>
        <taxon>Weissella</taxon>
    </lineage>
</organism>
<reference evidence="2 3" key="1">
    <citation type="journal article" date="2014" name="Genome Announc.">
        <title>Complete Genome Sequences of Fish Pathogenic Weissella ceti Strains WS74 and WS105.</title>
        <authorList>
            <person name="Figueiredo H.C."/>
            <person name="Leal C.A."/>
            <person name="Dorella F.A."/>
            <person name="Carvalho A.F."/>
            <person name="Soares S.C."/>
            <person name="Pereira F.L."/>
            <person name="Azevedo V.A."/>
        </authorList>
    </citation>
    <scope>NUCLEOTIDE SEQUENCE [LARGE SCALE GENOMIC DNA]</scope>
    <source>
        <strain evidence="2 3">WS74</strain>
    </source>
</reference>
<accession>A0A075U031</accession>
<evidence type="ECO:0000256" key="1">
    <source>
        <dbReference type="SAM" id="Phobius"/>
    </source>
</evidence>
<name>A0A075U031_9LACO</name>
<dbReference type="KEGG" id="wce:WS08_0951"/>
<dbReference type="KEGG" id="wci:WS105_1013"/>
<dbReference type="KEGG" id="wct:WS74_1017"/>
<proteinExistence type="predicted"/>
<keyword evidence="1" id="KW-0812">Transmembrane</keyword>
<keyword evidence="3" id="KW-1185">Reference proteome</keyword>
<dbReference type="RefSeq" id="WP_009496132.1">
    <property type="nucleotide sequence ID" value="NZ_CP009223.1"/>
</dbReference>
<dbReference type="AlphaFoldDB" id="A0A075U031"/>
<sequence>MKLLTKFAFAIKPYIQTVWFLIIFGGVILSQFFFRTPLTTFLSMTLVLLLVMVNLLTVTLTKQQRTFYYVILGLYALMIVLEIAAWFA</sequence>
<dbReference type="STRING" id="759620.WS105_1013"/>
<evidence type="ECO:0000313" key="2">
    <source>
        <dbReference type="EMBL" id="AIM63269.1"/>
    </source>
</evidence>
<evidence type="ECO:0000313" key="3">
    <source>
        <dbReference type="Proteomes" id="UP000029079"/>
    </source>
</evidence>
<dbReference type="PATRIC" id="fig|759620.7.peg.976"/>